<dbReference type="Proteomes" id="UP000252081">
    <property type="component" value="Unassembled WGS sequence"/>
</dbReference>
<evidence type="ECO:0000313" key="1">
    <source>
        <dbReference type="EMBL" id="RBQ03793.1"/>
    </source>
</evidence>
<keyword evidence="2" id="KW-1185">Reference proteome</keyword>
<dbReference type="EMBL" id="QNQU01000019">
    <property type="protein sequence ID" value="RBQ03793.1"/>
    <property type="molecule type" value="Genomic_DNA"/>
</dbReference>
<gene>
    <name evidence="1" type="ORF">DRW42_20065</name>
</gene>
<protein>
    <recommendedName>
        <fullName evidence="3">GLPGLI family protein</fullName>
    </recommendedName>
</protein>
<accession>A0A366KR73</accession>
<evidence type="ECO:0000313" key="2">
    <source>
        <dbReference type="Proteomes" id="UP000252081"/>
    </source>
</evidence>
<dbReference type="AlphaFoldDB" id="A0A366KR73"/>
<reference evidence="1 2" key="1">
    <citation type="submission" date="2018-07" db="EMBL/GenBank/DDBJ databases">
        <title>A draft genome of a endophytic bacteria, a new species of Pedobacter.</title>
        <authorList>
            <person name="Zhang Z.D."/>
            <person name="Chen Z.J."/>
        </authorList>
    </citation>
    <scope>NUCLEOTIDE SEQUENCE [LARGE SCALE GENOMIC DNA]</scope>
    <source>
        <strain evidence="1 2">RS10</strain>
    </source>
</reference>
<name>A0A366KR73_9SPHI</name>
<proteinExistence type="predicted"/>
<organism evidence="1 2">
    <name type="scientific">Pedobacter miscanthi</name>
    <dbReference type="NCBI Taxonomy" id="2259170"/>
    <lineage>
        <taxon>Bacteria</taxon>
        <taxon>Pseudomonadati</taxon>
        <taxon>Bacteroidota</taxon>
        <taxon>Sphingobacteriia</taxon>
        <taxon>Sphingobacteriales</taxon>
        <taxon>Sphingobacteriaceae</taxon>
        <taxon>Pedobacter</taxon>
    </lineage>
</organism>
<comment type="caution">
    <text evidence="1">The sequence shown here is derived from an EMBL/GenBank/DDBJ whole genome shotgun (WGS) entry which is preliminary data.</text>
</comment>
<evidence type="ECO:0008006" key="3">
    <source>
        <dbReference type="Google" id="ProtNLM"/>
    </source>
</evidence>
<dbReference type="NCBIfam" id="TIGR01200">
    <property type="entry name" value="GLPGLI"/>
    <property type="match status" value="1"/>
</dbReference>
<sequence>MSNLKQYIVLRKYLLNFLTIIFLFHSFCAKAQRGTVNYKLTINEKGLGRKMEQNLIIYFDKLSSVELRVKPKNPAGNIPVDDLNQVRVLKSGKPTFLYKDFSKKKILLSDYIGTNKILLTDTLNNFKWKILKEKRKIGTLNCKKAETEFRGRLYEAWYTEDISIQNGPWKFCGLPGLILMVKDTKSDFVYELTGIDLNAKFENKVIGIPVAYEKDKAVTYKEFRILYKKKLEDYFKLSKVEQTTPEGITGTINIHMPEKQEKF</sequence>
<dbReference type="InterPro" id="IPR005901">
    <property type="entry name" value="GLPGLI"/>
</dbReference>
<dbReference type="Pfam" id="PF09697">
    <property type="entry name" value="Porph_ging"/>
    <property type="match status" value="1"/>
</dbReference>